<organism evidence="2 3">
    <name type="scientific">Acidimangrovimonas pyrenivorans</name>
    <dbReference type="NCBI Taxonomy" id="2030798"/>
    <lineage>
        <taxon>Bacteria</taxon>
        <taxon>Pseudomonadati</taxon>
        <taxon>Pseudomonadota</taxon>
        <taxon>Alphaproteobacteria</taxon>
        <taxon>Rhodobacterales</taxon>
        <taxon>Paracoccaceae</taxon>
        <taxon>Acidimangrovimonas</taxon>
    </lineage>
</organism>
<evidence type="ECO:0000313" key="3">
    <source>
        <dbReference type="Proteomes" id="UP001595443"/>
    </source>
</evidence>
<accession>A0ABV7ANF8</accession>
<sequence length="293" mass="29975">MSVGGASGPAGAAAFPSTTLSLRALARAGWISGRVLSILDSGDTRVATALGTVTLPADAGRFEPGQVLRLMLDAGSGRIRVAGETGQQPAARSTEPPPAVPAAGPALSAALAGLAPVTAAALPLADPALAAVFPQANSAGFALIAALFPQILQDGTLSELARRRRRARYGARNRAGRAAEKALVGFTAGLGADPRRWQMPIFGAEAEYDTDWSRPAPEQTDPPRDTLVLEMELPFCGPVRITAERVGDGLTLQVSSEGPLPAALAERLAGRATAIAAAWGAALTLIWQPEPAA</sequence>
<feature type="region of interest" description="Disordered" evidence="1">
    <location>
        <begin position="83"/>
        <end position="102"/>
    </location>
</feature>
<protein>
    <recommendedName>
        <fullName evidence="4">Flagellar hook-length control protein FliK</fullName>
    </recommendedName>
</protein>
<evidence type="ECO:0000313" key="2">
    <source>
        <dbReference type="EMBL" id="MFC2970548.1"/>
    </source>
</evidence>
<keyword evidence="3" id="KW-1185">Reference proteome</keyword>
<name>A0ABV7ANF8_9RHOB</name>
<reference evidence="3" key="1">
    <citation type="journal article" date="2019" name="Int. J. Syst. Evol. Microbiol.">
        <title>The Global Catalogue of Microorganisms (GCM) 10K type strain sequencing project: providing services to taxonomists for standard genome sequencing and annotation.</title>
        <authorList>
            <consortium name="The Broad Institute Genomics Platform"/>
            <consortium name="The Broad Institute Genome Sequencing Center for Infectious Disease"/>
            <person name="Wu L."/>
            <person name="Ma J."/>
        </authorList>
    </citation>
    <scope>NUCLEOTIDE SEQUENCE [LARGE SCALE GENOMIC DNA]</scope>
    <source>
        <strain evidence="3">KCTC 62192</strain>
    </source>
</reference>
<dbReference type="Proteomes" id="UP001595443">
    <property type="component" value="Unassembled WGS sequence"/>
</dbReference>
<dbReference type="EMBL" id="JBHRSK010000026">
    <property type="protein sequence ID" value="MFC2970548.1"/>
    <property type="molecule type" value="Genomic_DNA"/>
</dbReference>
<dbReference type="RefSeq" id="WP_377835613.1">
    <property type="nucleotide sequence ID" value="NZ_JBHRSK010000026.1"/>
</dbReference>
<evidence type="ECO:0008006" key="4">
    <source>
        <dbReference type="Google" id="ProtNLM"/>
    </source>
</evidence>
<gene>
    <name evidence="2" type="ORF">ACFOES_20820</name>
</gene>
<proteinExistence type="predicted"/>
<evidence type="ECO:0000256" key="1">
    <source>
        <dbReference type="SAM" id="MobiDB-lite"/>
    </source>
</evidence>
<comment type="caution">
    <text evidence="2">The sequence shown here is derived from an EMBL/GenBank/DDBJ whole genome shotgun (WGS) entry which is preliminary data.</text>
</comment>